<organism evidence="1 2">
    <name type="scientific">Bodo saltans</name>
    <name type="common">Flagellated protozoan</name>
    <dbReference type="NCBI Taxonomy" id="75058"/>
    <lineage>
        <taxon>Eukaryota</taxon>
        <taxon>Discoba</taxon>
        <taxon>Euglenozoa</taxon>
        <taxon>Kinetoplastea</taxon>
        <taxon>Metakinetoplastina</taxon>
        <taxon>Eubodonida</taxon>
        <taxon>Bodonidae</taxon>
        <taxon>Bodo</taxon>
    </lineage>
</organism>
<dbReference type="Proteomes" id="UP000051952">
    <property type="component" value="Unassembled WGS sequence"/>
</dbReference>
<dbReference type="AlphaFoldDB" id="A0A0S4IP76"/>
<dbReference type="InterPro" id="IPR042231">
    <property type="entry name" value="Cho/carn_acyl_trans_2"/>
</dbReference>
<evidence type="ECO:0000313" key="1">
    <source>
        <dbReference type="EMBL" id="CUF01629.1"/>
    </source>
</evidence>
<evidence type="ECO:0000313" key="2">
    <source>
        <dbReference type="Proteomes" id="UP000051952"/>
    </source>
</evidence>
<proteinExistence type="predicted"/>
<reference evidence="2" key="1">
    <citation type="submission" date="2015-09" db="EMBL/GenBank/DDBJ databases">
        <authorList>
            <consortium name="Pathogen Informatics"/>
        </authorList>
    </citation>
    <scope>NUCLEOTIDE SEQUENCE [LARGE SCALE GENOMIC DNA]</scope>
    <source>
        <strain evidence="2">Lake Konstanz</strain>
    </source>
</reference>
<protein>
    <submittedName>
        <fullName evidence="1">Uncharacterized protein</fullName>
    </submittedName>
</protein>
<dbReference type="EMBL" id="CYKH01000227">
    <property type="protein sequence ID" value="CUF01629.1"/>
    <property type="molecule type" value="Genomic_DNA"/>
</dbReference>
<gene>
    <name evidence="1" type="ORF">BSAL_58220</name>
</gene>
<name>A0A0S4IP76_BODSA</name>
<keyword evidence="2" id="KW-1185">Reference proteome</keyword>
<dbReference type="VEuPathDB" id="TriTrypDB:BSAL_58220"/>
<dbReference type="Gene3D" id="3.30.559.70">
    <property type="entry name" value="Choline/Carnitine o-acyltransferase, domain 2"/>
    <property type="match status" value="1"/>
</dbReference>
<sequence>MSAALLEEQILEAQVESMMQRIGQKRSHDDIQRDVRRDQFELGKVLRSLAAERGDAAQSTDGRSKPPSRSLLYMIRLQVGTEFSSSLPLSRPYAQCFGLRCLARVTAAVRQSKDAQFSHLPSLESTLRRLDDATAAFAEVSHSLQPHDASSQGHELRAAHDALAAWEDVSVGDVAQYQWGRALQHKSCGMTLTHSFLPPLPTPAVGLDKYVAFVVSALVASTTFVRLPYSATQAFDKGLNRTASGKPTNADGSLRLAADSDRGSLSSWWPSGSSNGVSQKKSGHFLLLVNGAVFSVDLTTRSGLDLSMSELSSVITAVFIASQNSNARNTFTRCSTLSTDNLSDATMEQVALGKLAYGALRCEVSQLPAHERQLELLETARFVVSVDSSLSMQCVLQDREVGSPNPPRSTYPSINRWSHNALNVCIDAAGAIELCVPTCIAAATDPSEPQAPWLERLGTFLTNRCIVFDELASEEYGHAITQMFLIQRCVWATGVVFRVVSNTPGKTCACLVLEQLAQYTGELQRLVPDEEERGALEVAHRVFTGMVRPAKGAESLAHAIQMMKLYFEECKPFFSVVQHPVIRGPLLVEAVDVDHTSQLTRALVNPLVTMEMKEVDGSTVSNPVMRVMELLPPGTVKLVQLDALEGFVSLTVDAPHFERIDFFSHLPSKEQRAEAIAAAGTIGFHIVHAQQALAAVEEAAKKSFQRLLYAHENSLDRHDPWKKSYRLTFSEEVSGVPRQPSTAVATATTSDTVVVSSEEVFKFSRRISRFVIHNVPRMEDEALQLRFAHPASIVKAVAALAAQFALLHVQMPLQPTATEELTHLICAIKAWDGVERLVGGDAISLKDVFLLYQSYFLPVLCGSGKTAPLPKHRAVQLCAHAILRLVEHLFEPVEAPHHLAWVGAVHRNRVVGDAAAGTVPIDVLTYATKLPRHPPRHEIPWQQHLDALDCCSRCAPLHAESTPCVLTPLQSSIAKALRAPNLGVSFLPTEAVEVVTGDDVRSTLHSARARRSHLLDQPLTTTFTPTHTTTRSLPTRLRMHVLVVKSQRFIDKKTLEDVRLDIRGVWSSDAFEQGFLESFQRCYDMLWAMWSVDNLELAGHAE</sequence>
<accession>A0A0S4IP76</accession>